<comment type="caution">
    <text evidence="10">The sequence shown here is derived from an EMBL/GenBank/DDBJ whole genome shotgun (WGS) entry which is preliminary data.</text>
</comment>
<dbReference type="PANTHER" id="PTHR21039:SF0">
    <property type="entry name" value="HISTIDINOL-PHOSPHATASE"/>
    <property type="match status" value="1"/>
</dbReference>
<dbReference type="InterPro" id="IPR016195">
    <property type="entry name" value="Pol/histidinol_Pase-like"/>
</dbReference>
<accession>A0ABQ5TIC2</accession>
<keyword evidence="4 8" id="KW-0028">Amino-acid biosynthesis</keyword>
<keyword evidence="11" id="KW-1185">Reference proteome</keyword>
<dbReference type="Gene3D" id="3.20.20.140">
    <property type="entry name" value="Metal-dependent hydrolases"/>
    <property type="match status" value="1"/>
</dbReference>
<proteinExistence type="inferred from homology"/>
<evidence type="ECO:0000256" key="4">
    <source>
        <dbReference type="ARBA" id="ARBA00022605"/>
    </source>
</evidence>
<evidence type="ECO:0000256" key="1">
    <source>
        <dbReference type="ARBA" id="ARBA00004970"/>
    </source>
</evidence>
<organism evidence="10 11">
    <name type="scientific">Oceanobacillus kimchii</name>
    <dbReference type="NCBI Taxonomy" id="746691"/>
    <lineage>
        <taxon>Bacteria</taxon>
        <taxon>Bacillati</taxon>
        <taxon>Bacillota</taxon>
        <taxon>Bacilli</taxon>
        <taxon>Bacillales</taxon>
        <taxon>Bacillaceae</taxon>
        <taxon>Oceanobacillus</taxon>
    </lineage>
</organism>
<dbReference type="PANTHER" id="PTHR21039">
    <property type="entry name" value="HISTIDINOL PHOSPHATASE-RELATED"/>
    <property type="match status" value="1"/>
</dbReference>
<keyword evidence="5 8" id="KW-0378">Hydrolase</keyword>
<keyword evidence="6 8" id="KW-0368">Histidine biosynthesis</keyword>
<dbReference type="EMBL" id="BSKO01000001">
    <property type="protein sequence ID" value="GLO64885.1"/>
    <property type="molecule type" value="Genomic_DNA"/>
</dbReference>
<evidence type="ECO:0000256" key="2">
    <source>
        <dbReference type="ARBA" id="ARBA00009152"/>
    </source>
</evidence>
<evidence type="ECO:0000256" key="3">
    <source>
        <dbReference type="ARBA" id="ARBA00013085"/>
    </source>
</evidence>
<dbReference type="Pfam" id="PF02811">
    <property type="entry name" value="PHP"/>
    <property type="match status" value="1"/>
</dbReference>
<reference evidence="10 11" key="1">
    <citation type="submission" date="2023-02" db="EMBL/GenBank/DDBJ databases">
        <title>Oceanobacillus kimchii IFOP_LL358 isolated form Alexandrium catenella lab strain.</title>
        <authorList>
            <person name="Gajardo G."/>
            <person name="Ueki S."/>
            <person name="Maruyama F."/>
        </authorList>
    </citation>
    <scope>NUCLEOTIDE SEQUENCE [LARGE SCALE GENOMIC DNA]</scope>
    <source>
        <strain evidence="10 11">IFOP_LL358</strain>
    </source>
</reference>
<dbReference type="NCBIfam" id="TIGR01856">
    <property type="entry name" value="hisJ_fam"/>
    <property type="match status" value="1"/>
</dbReference>
<evidence type="ECO:0000256" key="5">
    <source>
        <dbReference type="ARBA" id="ARBA00022801"/>
    </source>
</evidence>
<dbReference type="InterPro" id="IPR004013">
    <property type="entry name" value="PHP_dom"/>
</dbReference>
<feature type="domain" description="Polymerase/histidinol phosphatase N-terminal" evidence="9">
    <location>
        <begin position="2"/>
        <end position="84"/>
    </location>
</feature>
<comment type="pathway">
    <text evidence="1 8">Amino-acid biosynthesis; L-histidine biosynthesis; L-histidine from 5-phospho-alpha-D-ribose 1-diphosphate: step 8/9.</text>
</comment>
<comment type="similarity">
    <text evidence="2 8">Belongs to the PHP hydrolase family. HisK subfamily.</text>
</comment>
<dbReference type="InterPro" id="IPR003141">
    <property type="entry name" value="Pol/His_phosphatase_N"/>
</dbReference>
<dbReference type="Proteomes" id="UP001275436">
    <property type="component" value="Unassembled WGS sequence"/>
</dbReference>
<dbReference type="SUPFAM" id="SSF89550">
    <property type="entry name" value="PHP domain-like"/>
    <property type="match status" value="1"/>
</dbReference>
<evidence type="ECO:0000313" key="11">
    <source>
        <dbReference type="Proteomes" id="UP001275436"/>
    </source>
</evidence>
<sequence length="268" mass="30961">MFDFHMHSNFSADGDFEMEAMVQSAIKKGLKEICFTDHLDIDYPDKDWDFTFDPNRYTKEIEQLQSKYQSQITILKGVEVGVQPHVLNETANFVNILQPDFVICSMHATMEADLHSGDFFQNKTVETAYRQYYEELYECIKKFDSYQVLGHVDLVRRYTKQSSKDECFDVLESILELVINQGKGIELNTSGFKYGLEAGLPSKEILELYRQLGGEILTIGSDAHRPNEISQSFHDSLELLQLVGFTHITSYENQKPKFTSIEDVKKIY</sequence>
<evidence type="ECO:0000256" key="8">
    <source>
        <dbReference type="RuleBase" id="RU366003"/>
    </source>
</evidence>
<name>A0ABQ5TIC2_9BACI</name>
<gene>
    <name evidence="10" type="ORF">MACH08_06690</name>
</gene>
<evidence type="ECO:0000259" key="9">
    <source>
        <dbReference type="SMART" id="SM00481"/>
    </source>
</evidence>
<evidence type="ECO:0000313" key="10">
    <source>
        <dbReference type="EMBL" id="GLO64885.1"/>
    </source>
</evidence>
<evidence type="ECO:0000256" key="7">
    <source>
        <dbReference type="ARBA" id="ARBA00049158"/>
    </source>
</evidence>
<comment type="catalytic activity">
    <reaction evidence="7 8">
        <text>L-histidinol phosphate + H2O = L-histidinol + phosphate</text>
        <dbReference type="Rhea" id="RHEA:14465"/>
        <dbReference type="ChEBI" id="CHEBI:15377"/>
        <dbReference type="ChEBI" id="CHEBI:43474"/>
        <dbReference type="ChEBI" id="CHEBI:57699"/>
        <dbReference type="ChEBI" id="CHEBI:57980"/>
        <dbReference type="EC" id="3.1.3.15"/>
    </reaction>
</comment>
<evidence type="ECO:0000256" key="6">
    <source>
        <dbReference type="ARBA" id="ARBA00023102"/>
    </source>
</evidence>
<protein>
    <recommendedName>
        <fullName evidence="3 8">Histidinol-phosphatase</fullName>
        <shortName evidence="8">HolPase</shortName>
        <ecNumber evidence="3 8">3.1.3.15</ecNumber>
    </recommendedName>
</protein>
<dbReference type="SMART" id="SM00481">
    <property type="entry name" value="POLIIIAc"/>
    <property type="match status" value="1"/>
</dbReference>
<dbReference type="InterPro" id="IPR010140">
    <property type="entry name" value="Histidinol_P_phosphatase_HisJ"/>
</dbReference>
<dbReference type="RefSeq" id="WP_017795635.1">
    <property type="nucleotide sequence ID" value="NZ_BSKO01000001.1"/>
</dbReference>
<dbReference type="EC" id="3.1.3.15" evidence="3 8"/>